<keyword evidence="3" id="KW-1185">Reference proteome</keyword>
<evidence type="ECO:0000259" key="1">
    <source>
        <dbReference type="Pfam" id="PF00561"/>
    </source>
</evidence>
<reference evidence="2 3" key="1">
    <citation type="submission" date="2015-01" db="EMBL/GenBank/DDBJ databases">
        <title>The Genome Sequence of Exophiala xenobiotica CBS118157.</title>
        <authorList>
            <consortium name="The Broad Institute Genomics Platform"/>
            <person name="Cuomo C."/>
            <person name="de Hoog S."/>
            <person name="Gorbushina A."/>
            <person name="Stielow B."/>
            <person name="Teixiera M."/>
            <person name="Abouelleil A."/>
            <person name="Chapman S.B."/>
            <person name="Priest M."/>
            <person name="Young S.K."/>
            <person name="Wortman J."/>
            <person name="Nusbaum C."/>
            <person name="Birren B."/>
        </authorList>
    </citation>
    <scope>NUCLEOTIDE SEQUENCE [LARGE SCALE GENOMIC DNA]</scope>
    <source>
        <strain evidence="2 3">CBS 118157</strain>
    </source>
</reference>
<accession>A0A0D2E6P8</accession>
<dbReference type="Gene3D" id="3.40.50.1820">
    <property type="entry name" value="alpha/beta hydrolase"/>
    <property type="match status" value="1"/>
</dbReference>
<evidence type="ECO:0000313" key="3">
    <source>
        <dbReference type="Proteomes" id="UP000054342"/>
    </source>
</evidence>
<dbReference type="GeneID" id="25333916"/>
<dbReference type="InterPro" id="IPR050471">
    <property type="entry name" value="AB_hydrolase"/>
</dbReference>
<dbReference type="Pfam" id="PF00561">
    <property type="entry name" value="Abhydrolase_1"/>
    <property type="match status" value="1"/>
</dbReference>
<protein>
    <recommendedName>
        <fullName evidence="1">AB hydrolase-1 domain-containing protein</fullName>
    </recommendedName>
</protein>
<organism evidence="2 3">
    <name type="scientific">Exophiala xenobiotica</name>
    <dbReference type="NCBI Taxonomy" id="348802"/>
    <lineage>
        <taxon>Eukaryota</taxon>
        <taxon>Fungi</taxon>
        <taxon>Dikarya</taxon>
        <taxon>Ascomycota</taxon>
        <taxon>Pezizomycotina</taxon>
        <taxon>Eurotiomycetes</taxon>
        <taxon>Chaetothyriomycetidae</taxon>
        <taxon>Chaetothyriales</taxon>
        <taxon>Herpotrichiellaceae</taxon>
        <taxon>Exophiala</taxon>
    </lineage>
</organism>
<dbReference type="HOGENOM" id="CLU_020336_12_1_1"/>
<dbReference type="PANTHER" id="PTHR43433:SF5">
    <property type="entry name" value="AB HYDROLASE-1 DOMAIN-CONTAINING PROTEIN"/>
    <property type="match status" value="1"/>
</dbReference>
<evidence type="ECO:0000313" key="2">
    <source>
        <dbReference type="EMBL" id="KIW50420.1"/>
    </source>
</evidence>
<gene>
    <name evidence="2" type="ORF">PV05_12008</name>
</gene>
<sequence>MPFVYSTFDGALLHYVDFAPAADPPRFQPTEDPAKDFGKTDITLVFISGWPMSHRMYEHLMLQLCETYGVRCIASDRRGFGKSEWTGNRMQDITYDTFAQDTVELIRNAKLESFYFVAASMGCGETLLAYLAMDDDLKKRCQGFIWVGPSLPLPLQTDANPKAPSRELWDSILTGFRQDRVGFTRAAIPGVFGVPFNIGIEVPETILQKFEWIVAEADALAIERCVQIITTRDFTEDLKRLNDNDVKLLVLHGDSDQGMPAEASASLIPQLAKQARVKIYNKAAHGLYLTHANQVLEDILDFVFASRGCGSPAVGQSVGP</sequence>
<dbReference type="AlphaFoldDB" id="A0A0D2E6P8"/>
<dbReference type="EMBL" id="KN847323">
    <property type="protein sequence ID" value="KIW50420.1"/>
    <property type="molecule type" value="Genomic_DNA"/>
</dbReference>
<dbReference type="InterPro" id="IPR000073">
    <property type="entry name" value="AB_hydrolase_1"/>
</dbReference>
<dbReference type="Proteomes" id="UP000054342">
    <property type="component" value="Unassembled WGS sequence"/>
</dbReference>
<dbReference type="InterPro" id="IPR029058">
    <property type="entry name" value="AB_hydrolase_fold"/>
</dbReference>
<dbReference type="SUPFAM" id="SSF53474">
    <property type="entry name" value="alpha/beta-Hydrolases"/>
    <property type="match status" value="1"/>
</dbReference>
<proteinExistence type="predicted"/>
<dbReference type="OrthoDB" id="408373at2759"/>
<name>A0A0D2E6P8_9EURO</name>
<feature type="domain" description="AB hydrolase-1" evidence="1">
    <location>
        <begin position="43"/>
        <end position="292"/>
    </location>
</feature>
<dbReference type="PANTHER" id="PTHR43433">
    <property type="entry name" value="HYDROLASE, ALPHA/BETA FOLD FAMILY PROTEIN"/>
    <property type="match status" value="1"/>
</dbReference>
<dbReference type="RefSeq" id="XP_013311004.1">
    <property type="nucleotide sequence ID" value="XM_013455550.1"/>
</dbReference>